<gene>
    <name evidence="1" type="ORF">WG66_1448</name>
</gene>
<sequence>MHAQKFWIH</sequence>
<organism evidence="1 2">
    <name type="scientific">Moniliophthora roreri</name>
    <name type="common">Frosty pod rot fungus</name>
    <name type="synonym">Monilia roreri</name>
    <dbReference type="NCBI Taxonomy" id="221103"/>
    <lineage>
        <taxon>Eukaryota</taxon>
        <taxon>Fungi</taxon>
        <taxon>Dikarya</taxon>
        <taxon>Basidiomycota</taxon>
        <taxon>Agaricomycotina</taxon>
        <taxon>Agaricomycetes</taxon>
        <taxon>Agaricomycetidae</taxon>
        <taxon>Agaricales</taxon>
        <taxon>Marasmiineae</taxon>
        <taxon>Marasmiaceae</taxon>
        <taxon>Moniliophthora</taxon>
    </lineage>
</organism>
<evidence type="ECO:0000313" key="1">
    <source>
        <dbReference type="EMBL" id="KTB45975.1"/>
    </source>
</evidence>
<dbReference type="EMBL" id="LATX01000534">
    <property type="protein sequence ID" value="KTB45975.1"/>
    <property type="molecule type" value="Genomic_DNA"/>
</dbReference>
<evidence type="ECO:0000313" key="2">
    <source>
        <dbReference type="Proteomes" id="UP000054988"/>
    </source>
</evidence>
<comment type="caution">
    <text evidence="1">The sequence shown here is derived from an EMBL/GenBank/DDBJ whole genome shotgun (WGS) entry which is preliminary data.</text>
</comment>
<accession>A0A0W0GBR5</accession>
<name>A0A0W0GBR5_MONRR</name>
<protein>
    <submittedName>
        <fullName evidence="1">Uncharacterized protein</fullName>
    </submittedName>
</protein>
<dbReference type="Proteomes" id="UP000054988">
    <property type="component" value="Unassembled WGS sequence"/>
</dbReference>
<proteinExistence type="predicted"/>
<reference evidence="1 2" key="1">
    <citation type="submission" date="2015-12" db="EMBL/GenBank/DDBJ databases">
        <title>Draft genome sequence of Moniliophthora roreri, the causal agent of frosty pod rot of cacao.</title>
        <authorList>
            <person name="Aime M.C."/>
            <person name="Diaz-Valderrama J.R."/>
            <person name="Kijpornyongpan T."/>
            <person name="Phillips-Mora W."/>
        </authorList>
    </citation>
    <scope>NUCLEOTIDE SEQUENCE [LARGE SCALE GENOMIC DNA]</scope>
    <source>
        <strain evidence="1 2">MCA 2952</strain>
    </source>
</reference>